<proteinExistence type="predicted"/>
<dbReference type="Proteomes" id="UP000694044">
    <property type="component" value="Unassembled WGS sequence"/>
</dbReference>
<dbReference type="AlphaFoldDB" id="A0A8T1WL88"/>
<gene>
    <name evidence="1" type="ORF">PHYPSEUDO_014257</name>
</gene>
<keyword evidence="2" id="KW-1185">Reference proteome</keyword>
<dbReference type="OrthoDB" id="9992197at2759"/>
<organism evidence="1 2">
    <name type="scientific">Phytophthora pseudosyringae</name>
    <dbReference type="NCBI Taxonomy" id="221518"/>
    <lineage>
        <taxon>Eukaryota</taxon>
        <taxon>Sar</taxon>
        <taxon>Stramenopiles</taxon>
        <taxon>Oomycota</taxon>
        <taxon>Peronosporomycetes</taxon>
        <taxon>Peronosporales</taxon>
        <taxon>Peronosporaceae</taxon>
        <taxon>Phytophthora</taxon>
    </lineage>
</organism>
<protein>
    <submittedName>
        <fullName evidence="1">Uncharacterized protein</fullName>
    </submittedName>
</protein>
<evidence type="ECO:0000313" key="1">
    <source>
        <dbReference type="EMBL" id="KAG7392770.1"/>
    </source>
</evidence>
<comment type="caution">
    <text evidence="1">The sequence shown here is derived from an EMBL/GenBank/DDBJ whole genome shotgun (WGS) entry which is preliminary data.</text>
</comment>
<accession>A0A8T1WL88</accession>
<evidence type="ECO:0000313" key="2">
    <source>
        <dbReference type="Proteomes" id="UP000694044"/>
    </source>
</evidence>
<dbReference type="EMBL" id="JAGDFM010000008">
    <property type="protein sequence ID" value="KAG7392770.1"/>
    <property type="molecule type" value="Genomic_DNA"/>
</dbReference>
<name>A0A8T1WL88_9STRA</name>
<sequence length="151" mass="16013">MTGIIASSLIGQNFSPFWGCDDSRPNLPGRNTAAACRRASDSRAARAGATGSGRTWSSAAYAPVCAVCGGVVCVANRRLAAGLSSRPLLAPRSPEQKDTEFSGQCGKQVEDYMECLHHRKELTRMNVVITQKEKEEAAARNGGDHGHGDGH</sequence>
<reference evidence="1" key="1">
    <citation type="submission" date="2021-02" db="EMBL/GenBank/DDBJ databases">
        <authorList>
            <person name="Palmer J.M."/>
        </authorList>
    </citation>
    <scope>NUCLEOTIDE SEQUENCE</scope>
    <source>
        <strain evidence="1">SCRP734</strain>
    </source>
</reference>